<dbReference type="GO" id="GO:0065002">
    <property type="term" value="P:intracellular protein transmembrane transport"/>
    <property type="evidence" value="ECO:0007669"/>
    <property type="project" value="TreeGrafter"/>
</dbReference>
<feature type="transmembrane region" description="Helical" evidence="5">
    <location>
        <begin position="213"/>
        <end position="235"/>
    </location>
</feature>
<gene>
    <name evidence="5" type="primary">tatC</name>
    <name evidence="6" type="ordered locus">Thein_2051</name>
</gene>
<dbReference type="Proteomes" id="UP000006793">
    <property type="component" value="Chromosome"/>
</dbReference>
<dbReference type="Pfam" id="PF00902">
    <property type="entry name" value="TatC"/>
    <property type="match status" value="1"/>
</dbReference>
<comment type="similarity">
    <text evidence="5">Belongs to the TatC family.</text>
</comment>
<dbReference type="OrthoDB" id="9777044at2"/>
<feature type="transmembrane region" description="Helical" evidence="5">
    <location>
        <begin position="188"/>
        <end position="207"/>
    </location>
</feature>
<evidence type="ECO:0000256" key="1">
    <source>
        <dbReference type="ARBA" id="ARBA00004141"/>
    </source>
</evidence>
<keyword evidence="5" id="KW-0813">Transport</keyword>
<dbReference type="HOGENOM" id="CLU_031942_3_3_0"/>
<comment type="function">
    <text evidence="5">Part of the twin-arginine translocation (Tat) system that transports large folded proteins containing a characteristic twin-arginine motif in their signal peptide across membranes.</text>
</comment>
<dbReference type="InParanoid" id="F8AD29"/>
<dbReference type="EMBL" id="CP002683">
    <property type="protein sequence ID" value="AEH45901.1"/>
    <property type="molecule type" value="Genomic_DNA"/>
</dbReference>
<reference evidence="7" key="1">
    <citation type="submission" date="2011-04" db="EMBL/GenBank/DDBJ databases">
        <title>The complete genome of Thermodesulfatator indicus DSM 15286.</title>
        <authorList>
            <person name="Lucas S."/>
            <person name="Copeland A."/>
            <person name="Lapidus A."/>
            <person name="Bruce D."/>
            <person name="Goodwin L."/>
            <person name="Pitluck S."/>
            <person name="Peters L."/>
            <person name="Kyrpides N."/>
            <person name="Mavromatis K."/>
            <person name="Pagani I."/>
            <person name="Ivanova N."/>
            <person name="Saunders L."/>
            <person name="Detter J.C."/>
            <person name="Tapia R."/>
            <person name="Han C."/>
            <person name="Land M."/>
            <person name="Hauser L."/>
            <person name="Markowitz V."/>
            <person name="Cheng J.-F."/>
            <person name="Hugenholtz P."/>
            <person name="Woyke T."/>
            <person name="Wu D."/>
            <person name="Spring S."/>
            <person name="Schroeder M."/>
            <person name="Brambilla E."/>
            <person name="Klenk H.-P."/>
            <person name="Eisen J.A."/>
        </authorList>
    </citation>
    <scope>NUCLEOTIDE SEQUENCE [LARGE SCALE GENOMIC DNA]</scope>
    <source>
        <strain evidence="7">DSM 15286 / JCM 11887 / CIR29812</strain>
    </source>
</reference>
<evidence type="ECO:0000256" key="5">
    <source>
        <dbReference type="HAMAP-Rule" id="MF_00902"/>
    </source>
</evidence>
<keyword evidence="5" id="KW-0653">Protein transport</keyword>
<feature type="transmembrane region" description="Helical" evidence="5">
    <location>
        <begin position="105"/>
        <end position="131"/>
    </location>
</feature>
<keyword evidence="5" id="KW-0997">Cell inner membrane</keyword>
<keyword evidence="5" id="KW-0811">Translocation</keyword>
<comment type="subunit">
    <text evidence="5">Forms a complex with TatA.</text>
</comment>
<accession>F8AD29</accession>
<dbReference type="InterPro" id="IPR002033">
    <property type="entry name" value="TatC"/>
</dbReference>
<dbReference type="GO" id="GO:0033281">
    <property type="term" value="C:TAT protein transport complex"/>
    <property type="evidence" value="ECO:0007669"/>
    <property type="project" value="UniProtKB-UniRule"/>
</dbReference>
<dbReference type="eggNOG" id="COG0805">
    <property type="taxonomic scope" value="Bacteria"/>
</dbReference>
<sequence length="240" mass="27131">MTATQPEEPYKLALTALEKVRRKLIFGAVSLLLLTVSFYIISPRIITLLQRHLNQELAFFGVFEPFLALVKVAIVCSILVLLPYILWLIWLVFCEVFGFRRRTGFLFILVGMFLFYGGVCFCYFITLPYGVKFLLSFQKENIVPAISVGHFVNFCGMFLLAFGTIFELPLIMVLLSKAGIINPHTVGRFRRHAILIIAILAAVLTPTPDAFNMALMAVPLYLLFEIGLICSKIAVREKVQ</sequence>
<keyword evidence="5" id="KW-1003">Cell membrane</keyword>
<keyword evidence="2 5" id="KW-0812">Transmembrane</keyword>
<dbReference type="GO" id="GO:0009977">
    <property type="term" value="F:proton motive force dependent protein transmembrane transporter activity"/>
    <property type="evidence" value="ECO:0007669"/>
    <property type="project" value="TreeGrafter"/>
</dbReference>
<feature type="transmembrane region" description="Helical" evidence="5">
    <location>
        <begin position="24"/>
        <end position="46"/>
    </location>
</feature>
<organism evidence="6 7">
    <name type="scientific">Thermodesulfatator indicus (strain DSM 15286 / JCM 11887 / CIR29812)</name>
    <dbReference type="NCBI Taxonomy" id="667014"/>
    <lineage>
        <taxon>Bacteria</taxon>
        <taxon>Pseudomonadati</taxon>
        <taxon>Thermodesulfobacteriota</taxon>
        <taxon>Thermodesulfobacteria</taxon>
        <taxon>Thermodesulfobacteriales</taxon>
        <taxon>Thermodesulfatatoraceae</taxon>
        <taxon>Thermodesulfatator</taxon>
    </lineage>
</organism>
<proteinExistence type="inferred from homology"/>
<evidence type="ECO:0000256" key="4">
    <source>
        <dbReference type="ARBA" id="ARBA00023136"/>
    </source>
</evidence>
<keyword evidence="3 5" id="KW-1133">Transmembrane helix</keyword>
<evidence type="ECO:0000313" key="6">
    <source>
        <dbReference type="EMBL" id="AEH45901.1"/>
    </source>
</evidence>
<dbReference type="AlphaFoldDB" id="F8AD29"/>
<comment type="subcellular location">
    <subcellularLocation>
        <location evidence="5">Cell inner membrane</location>
        <topology evidence="5">Multi-pass membrane protein</topology>
    </subcellularLocation>
    <subcellularLocation>
        <location evidence="1">Membrane</location>
        <topology evidence="1">Multi-pass membrane protein</topology>
    </subcellularLocation>
</comment>
<keyword evidence="7" id="KW-1185">Reference proteome</keyword>
<dbReference type="HAMAP" id="MF_00902">
    <property type="entry name" value="TatC"/>
    <property type="match status" value="1"/>
</dbReference>
<name>F8AD29_THEID</name>
<dbReference type="PRINTS" id="PR01840">
    <property type="entry name" value="TATCFAMILY"/>
</dbReference>
<dbReference type="STRING" id="667014.Thein_2051"/>
<dbReference type="KEGG" id="tid:Thein_2051"/>
<feature type="transmembrane region" description="Helical" evidence="5">
    <location>
        <begin position="151"/>
        <end position="176"/>
    </location>
</feature>
<dbReference type="PANTHER" id="PTHR30371:SF0">
    <property type="entry name" value="SEC-INDEPENDENT PROTEIN TRANSLOCASE PROTEIN TATC, CHLOROPLASTIC-RELATED"/>
    <property type="match status" value="1"/>
</dbReference>
<keyword evidence="4 5" id="KW-0472">Membrane</keyword>
<dbReference type="GO" id="GO:0043953">
    <property type="term" value="P:protein transport by the Tat complex"/>
    <property type="evidence" value="ECO:0007669"/>
    <property type="project" value="UniProtKB-UniRule"/>
</dbReference>
<feature type="transmembrane region" description="Helical" evidence="5">
    <location>
        <begin position="66"/>
        <end position="93"/>
    </location>
</feature>
<evidence type="ECO:0000313" key="7">
    <source>
        <dbReference type="Proteomes" id="UP000006793"/>
    </source>
</evidence>
<protein>
    <recommendedName>
        <fullName evidence="5">Sec-independent protein translocase protein TatC</fullName>
    </recommendedName>
</protein>
<evidence type="ECO:0000256" key="2">
    <source>
        <dbReference type="ARBA" id="ARBA00022692"/>
    </source>
</evidence>
<evidence type="ECO:0000256" key="3">
    <source>
        <dbReference type="ARBA" id="ARBA00022989"/>
    </source>
</evidence>
<dbReference type="RefSeq" id="WP_013908640.1">
    <property type="nucleotide sequence ID" value="NC_015681.1"/>
</dbReference>
<dbReference type="PANTHER" id="PTHR30371">
    <property type="entry name" value="SEC-INDEPENDENT PROTEIN TRANSLOCASE PROTEIN TATC"/>
    <property type="match status" value="1"/>
</dbReference>
<dbReference type="PaxDb" id="667014-Thein_2051"/>
<reference evidence="6 7" key="2">
    <citation type="journal article" date="2012" name="Stand. Genomic Sci.">
        <title>Complete genome sequence of the thermophilic sulfate-reducing ocean bacterium Thermodesulfatator indicus type strain (CIR29812(T)).</title>
        <authorList>
            <person name="Anderson I."/>
            <person name="Saunders E."/>
            <person name="Lapidus A."/>
            <person name="Nolan M."/>
            <person name="Lucas S."/>
            <person name="Tice H."/>
            <person name="Del Rio T.G."/>
            <person name="Cheng J.F."/>
            <person name="Han C."/>
            <person name="Tapia R."/>
            <person name="Goodwin L.A."/>
            <person name="Pitluck S."/>
            <person name="Liolios K."/>
            <person name="Mavromatis K."/>
            <person name="Pagani I."/>
            <person name="Ivanova N."/>
            <person name="Mikhailova N."/>
            <person name="Pati A."/>
            <person name="Chen A."/>
            <person name="Palaniappan K."/>
            <person name="Land M."/>
            <person name="Hauser L."/>
            <person name="Jeffries C.D."/>
            <person name="Chang Y.J."/>
            <person name="Brambilla E.M."/>
            <person name="Rohde M."/>
            <person name="Spring S."/>
            <person name="Goker M."/>
            <person name="Detter J.C."/>
            <person name="Woyke T."/>
            <person name="Bristow J."/>
            <person name="Eisen J.A."/>
            <person name="Markowitz V."/>
            <person name="Hugenholtz P."/>
            <person name="Kyrpides N.C."/>
            <person name="Klenk H.P."/>
        </authorList>
    </citation>
    <scope>NUCLEOTIDE SEQUENCE [LARGE SCALE GENOMIC DNA]</scope>
    <source>
        <strain evidence="7">DSM 15286 / JCM 11887 / CIR29812</strain>
    </source>
</reference>